<protein>
    <submittedName>
        <fullName evidence="3">NAD(P)-dependent dehydrogenase, short-chain alcohol dehydrogenase family</fullName>
    </submittedName>
</protein>
<proteinExistence type="inferred from homology"/>
<dbReference type="PANTHER" id="PTHR43639">
    <property type="entry name" value="OXIDOREDUCTASE, SHORT-CHAIN DEHYDROGENASE/REDUCTASE FAMILY (AFU_ORTHOLOGUE AFUA_5G02870)"/>
    <property type="match status" value="1"/>
</dbReference>
<dbReference type="PRINTS" id="PR00081">
    <property type="entry name" value="GDHRDH"/>
</dbReference>
<dbReference type="Gene3D" id="3.40.50.720">
    <property type="entry name" value="NAD(P)-binding Rossmann-like Domain"/>
    <property type="match status" value="1"/>
</dbReference>
<evidence type="ECO:0000313" key="3">
    <source>
        <dbReference type="EMBL" id="SMG20197.1"/>
    </source>
</evidence>
<dbReference type="InterPro" id="IPR002347">
    <property type="entry name" value="SDR_fam"/>
</dbReference>
<evidence type="ECO:0000313" key="4">
    <source>
        <dbReference type="Proteomes" id="UP000193804"/>
    </source>
</evidence>
<dbReference type="EMBL" id="FXAW01000002">
    <property type="protein sequence ID" value="SMG20197.1"/>
    <property type="molecule type" value="Genomic_DNA"/>
</dbReference>
<dbReference type="CDD" id="cd05233">
    <property type="entry name" value="SDR_c"/>
    <property type="match status" value="1"/>
</dbReference>
<dbReference type="STRING" id="1028.SAMN05661096_01086"/>
<keyword evidence="2" id="KW-0560">Oxidoreductase</keyword>
<dbReference type="Proteomes" id="UP000193804">
    <property type="component" value="Unassembled WGS sequence"/>
</dbReference>
<accession>A0A1X7IYE3</accession>
<keyword evidence="4" id="KW-1185">Reference proteome</keyword>
<organism evidence="3 4">
    <name type="scientific">Marivirga sericea</name>
    <dbReference type="NCBI Taxonomy" id="1028"/>
    <lineage>
        <taxon>Bacteria</taxon>
        <taxon>Pseudomonadati</taxon>
        <taxon>Bacteroidota</taxon>
        <taxon>Cytophagia</taxon>
        <taxon>Cytophagales</taxon>
        <taxon>Marivirgaceae</taxon>
        <taxon>Marivirga</taxon>
    </lineage>
</organism>
<sequence>MKIDCAHQHILVTGGTRGIGAAITRTLVECGAYVVAHYNRNEESAQKLKKELGSSIHLIKADLSGAMEVARLFSETLDYFDGRLDGIVNNAGIALSSDIHKNAVDWTDDWLKTMDVNVNAVGLLCKRSVVQFQKQDTGGRIVNISSRAAFRGDTADYLAYATSKGAVVSLTKSIARAFGKQNIKAFTVAPGFVRTDMAQQFIDQYGEGFALDDIALTKLTEPEDISPTIAMLMSGLMDHATGTTIDINAASYVH</sequence>
<dbReference type="SUPFAM" id="SSF51735">
    <property type="entry name" value="NAD(P)-binding Rossmann-fold domains"/>
    <property type="match status" value="1"/>
</dbReference>
<name>A0A1X7IYE3_9BACT</name>
<dbReference type="InterPro" id="IPR036291">
    <property type="entry name" value="NAD(P)-bd_dom_sf"/>
</dbReference>
<dbReference type="Pfam" id="PF13561">
    <property type="entry name" value="adh_short_C2"/>
    <property type="match status" value="1"/>
</dbReference>
<dbReference type="AlphaFoldDB" id="A0A1X7IYE3"/>
<dbReference type="RefSeq" id="WP_085516064.1">
    <property type="nucleotide sequence ID" value="NZ_FXAW01000002.1"/>
</dbReference>
<dbReference type="PANTHER" id="PTHR43639:SF1">
    <property type="entry name" value="SHORT-CHAIN DEHYDROGENASE_REDUCTASE FAMILY PROTEIN"/>
    <property type="match status" value="1"/>
</dbReference>
<gene>
    <name evidence="3" type="ORF">SAMN05661096_01086</name>
</gene>
<evidence type="ECO:0000256" key="2">
    <source>
        <dbReference type="ARBA" id="ARBA00023002"/>
    </source>
</evidence>
<dbReference type="OrthoDB" id="9804104at2"/>
<dbReference type="PRINTS" id="PR00080">
    <property type="entry name" value="SDRFAMILY"/>
</dbReference>
<reference evidence="4" key="1">
    <citation type="submission" date="2017-04" db="EMBL/GenBank/DDBJ databases">
        <authorList>
            <person name="Varghese N."/>
            <person name="Submissions S."/>
        </authorList>
    </citation>
    <scope>NUCLEOTIDE SEQUENCE [LARGE SCALE GENOMIC DNA]</scope>
    <source>
        <strain evidence="4">DSM 4125</strain>
    </source>
</reference>
<evidence type="ECO:0000256" key="1">
    <source>
        <dbReference type="ARBA" id="ARBA00006484"/>
    </source>
</evidence>
<comment type="similarity">
    <text evidence="1">Belongs to the short-chain dehydrogenases/reductases (SDR) family.</text>
</comment>
<dbReference type="GO" id="GO:0016491">
    <property type="term" value="F:oxidoreductase activity"/>
    <property type="evidence" value="ECO:0007669"/>
    <property type="project" value="UniProtKB-KW"/>
</dbReference>